<evidence type="ECO:0000256" key="1">
    <source>
        <dbReference type="ARBA" id="ARBA00022729"/>
    </source>
</evidence>
<sequence length="216" mass="20846">MKFTAIVISAFAALAAALDNPLVPVAGALVAGQPTTITWQPTTSGTVSLQLRWGDAGNLNPGTSIAASVQNSGTYSWTPPSDLPSGTTYAIEIIDDSNKGNVNYTPQFTVSGTSGPLSSAVTGTKTASSASTDSASASSSASASESSKSASASASSSASASASSSSASESSSASRTATPSTTRATVATVPSSGAGRTVGGEALAALLGLGAVVAMI</sequence>
<evidence type="ECO:0000259" key="4">
    <source>
        <dbReference type="Pfam" id="PF10342"/>
    </source>
</evidence>
<feature type="chain" id="PRO_5026203617" description="Yeast cell wall synthesis Kre9/Knh1-like N-terminal domain-containing protein" evidence="3">
    <location>
        <begin position="18"/>
        <end position="216"/>
    </location>
</feature>
<dbReference type="Pfam" id="PF10342">
    <property type="entry name" value="Kre9_KNH"/>
    <property type="match status" value="1"/>
</dbReference>
<gene>
    <name evidence="5" type="ORF">EJ06DRAFT_307167</name>
</gene>
<organism evidence="5 6">
    <name type="scientific">Trichodelitschia bisporula</name>
    <dbReference type="NCBI Taxonomy" id="703511"/>
    <lineage>
        <taxon>Eukaryota</taxon>
        <taxon>Fungi</taxon>
        <taxon>Dikarya</taxon>
        <taxon>Ascomycota</taxon>
        <taxon>Pezizomycotina</taxon>
        <taxon>Dothideomycetes</taxon>
        <taxon>Dothideomycetes incertae sedis</taxon>
        <taxon>Phaeotrichales</taxon>
        <taxon>Phaeotrichaceae</taxon>
        <taxon>Trichodelitschia</taxon>
    </lineage>
</organism>
<accession>A0A6G1I3F8</accession>
<proteinExistence type="predicted"/>
<feature type="compositionally biased region" description="Low complexity" evidence="2">
    <location>
        <begin position="118"/>
        <end position="192"/>
    </location>
</feature>
<dbReference type="Proteomes" id="UP000799640">
    <property type="component" value="Unassembled WGS sequence"/>
</dbReference>
<dbReference type="AlphaFoldDB" id="A0A6G1I3F8"/>
<dbReference type="InterPro" id="IPR018466">
    <property type="entry name" value="Kre9/Knh1-like_N"/>
</dbReference>
<evidence type="ECO:0000256" key="2">
    <source>
        <dbReference type="SAM" id="MobiDB-lite"/>
    </source>
</evidence>
<keyword evidence="6" id="KW-1185">Reference proteome</keyword>
<dbReference type="EMBL" id="ML996690">
    <property type="protein sequence ID" value="KAF2402724.1"/>
    <property type="molecule type" value="Genomic_DNA"/>
</dbReference>
<name>A0A6G1I3F8_9PEZI</name>
<evidence type="ECO:0000313" key="5">
    <source>
        <dbReference type="EMBL" id="KAF2402724.1"/>
    </source>
</evidence>
<keyword evidence="1 3" id="KW-0732">Signal</keyword>
<feature type="region of interest" description="Disordered" evidence="2">
    <location>
        <begin position="113"/>
        <end position="197"/>
    </location>
</feature>
<dbReference type="OrthoDB" id="4094614at2759"/>
<evidence type="ECO:0000313" key="6">
    <source>
        <dbReference type="Proteomes" id="UP000799640"/>
    </source>
</evidence>
<reference evidence="5" key="1">
    <citation type="journal article" date="2020" name="Stud. Mycol.">
        <title>101 Dothideomycetes genomes: a test case for predicting lifestyles and emergence of pathogens.</title>
        <authorList>
            <person name="Haridas S."/>
            <person name="Albert R."/>
            <person name="Binder M."/>
            <person name="Bloem J."/>
            <person name="Labutti K."/>
            <person name="Salamov A."/>
            <person name="Andreopoulos B."/>
            <person name="Baker S."/>
            <person name="Barry K."/>
            <person name="Bills G."/>
            <person name="Bluhm B."/>
            <person name="Cannon C."/>
            <person name="Castanera R."/>
            <person name="Culley D."/>
            <person name="Daum C."/>
            <person name="Ezra D."/>
            <person name="Gonzalez J."/>
            <person name="Henrissat B."/>
            <person name="Kuo A."/>
            <person name="Liang C."/>
            <person name="Lipzen A."/>
            <person name="Lutzoni F."/>
            <person name="Magnuson J."/>
            <person name="Mondo S."/>
            <person name="Nolan M."/>
            <person name="Ohm R."/>
            <person name="Pangilinan J."/>
            <person name="Park H.-J."/>
            <person name="Ramirez L."/>
            <person name="Alfaro M."/>
            <person name="Sun H."/>
            <person name="Tritt A."/>
            <person name="Yoshinaga Y."/>
            <person name="Zwiers L.-H."/>
            <person name="Turgeon B."/>
            <person name="Goodwin S."/>
            <person name="Spatafora J."/>
            <person name="Crous P."/>
            <person name="Grigoriev I."/>
        </authorList>
    </citation>
    <scope>NUCLEOTIDE SEQUENCE</scope>
    <source>
        <strain evidence="5">CBS 262.69</strain>
    </source>
</reference>
<protein>
    <recommendedName>
        <fullName evidence="4">Yeast cell wall synthesis Kre9/Knh1-like N-terminal domain-containing protein</fullName>
    </recommendedName>
</protein>
<evidence type="ECO:0000256" key="3">
    <source>
        <dbReference type="SAM" id="SignalP"/>
    </source>
</evidence>
<feature type="signal peptide" evidence="3">
    <location>
        <begin position="1"/>
        <end position="17"/>
    </location>
</feature>
<dbReference type="InterPro" id="IPR052982">
    <property type="entry name" value="SRP1/TIP1-like"/>
</dbReference>
<dbReference type="PANTHER" id="PTHR40633:SF1">
    <property type="entry name" value="GPI ANCHORED SERINE-THREONINE RICH PROTEIN (AFU_ORTHOLOGUE AFUA_1G03630)"/>
    <property type="match status" value="1"/>
</dbReference>
<feature type="domain" description="Yeast cell wall synthesis Kre9/Knh1-like N-terminal" evidence="4">
    <location>
        <begin position="30"/>
        <end position="110"/>
    </location>
</feature>
<dbReference type="PANTHER" id="PTHR40633">
    <property type="entry name" value="MATRIX PROTEIN, PUTATIVE (AFU_ORTHOLOGUE AFUA_8G05410)-RELATED"/>
    <property type="match status" value="1"/>
</dbReference>